<evidence type="ECO:0000313" key="3">
    <source>
        <dbReference type="EMBL" id="KAF2075560.1"/>
    </source>
</evidence>
<organism evidence="3 4">
    <name type="scientific">Polysphondylium violaceum</name>
    <dbReference type="NCBI Taxonomy" id="133409"/>
    <lineage>
        <taxon>Eukaryota</taxon>
        <taxon>Amoebozoa</taxon>
        <taxon>Evosea</taxon>
        <taxon>Eumycetozoa</taxon>
        <taxon>Dictyostelia</taxon>
        <taxon>Dictyosteliales</taxon>
        <taxon>Dictyosteliaceae</taxon>
        <taxon>Polysphondylium</taxon>
    </lineage>
</organism>
<dbReference type="PROSITE" id="PS50174">
    <property type="entry name" value="G_PATCH"/>
    <property type="match status" value="1"/>
</dbReference>
<dbReference type="GO" id="GO:0003676">
    <property type="term" value="F:nucleic acid binding"/>
    <property type="evidence" value="ECO:0007669"/>
    <property type="project" value="InterPro"/>
</dbReference>
<sequence length="301" mass="35096">MDLSKFEGWMKKSGWKGEGLGKNEDGLVKAIHVERKNNTTGIGATRFQWDNLWWDNVYSSTSIKIGGDDQQDLFDTKESFVEETTTTVAVKKSSDKMSKVELKEYKRQTALEEQMERSKKKDNLYFGTFTKATLTLEAEIEQEEQDDTTENKDDDDSNNNDQQRPQEKLNDVSNDVFLACQGRVLRKYTPIGKLQRLKDQEEGKFSVESLNNNIKVYKSSENKIETTKSKRKLDDISSVVSNNDNNNKDDGEKPLKKSKKEKKEKKKRKRKKRKLVKKNQVKKKRNRNQNHRRHPKIKILV</sequence>
<feature type="compositionally biased region" description="Basic residues" evidence="1">
    <location>
        <begin position="256"/>
        <end position="301"/>
    </location>
</feature>
<dbReference type="AlphaFoldDB" id="A0A8J4PY65"/>
<dbReference type="Pfam" id="PF01585">
    <property type="entry name" value="G-patch"/>
    <property type="match status" value="1"/>
</dbReference>
<accession>A0A8J4PY65</accession>
<name>A0A8J4PY65_9MYCE</name>
<feature type="region of interest" description="Disordered" evidence="1">
    <location>
        <begin position="223"/>
        <end position="301"/>
    </location>
</feature>
<reference evidence="3" key="1">
    <citation type="submission" date="2020-01" db="EMBL/GenBank/DDBJ databases">
        <title>Development of genomics and gene disruption for Polysphondylium violaceum indicates a role for the polyketide synthase stlB in stalk morphogenesis.</title>
        <authorList>
            <person name="Narita B."/>
            <person name="Kawabe Y."/>
            <person name="Kin K."/>
            <person name="Saito T."/>
            <person name="Gibbs R."/>
            <person name="Kuspa A."/>
            <person name="Muzny D."/>
            <person name="Queller D."/>
            <person name="Richards S."/>
            <person name="Strassman J."/>
            <person name="Sucgang R."/>
            <person name="Worley K."/>
            <person name="Schaap P."/>
        </authorList>
    </citation>
    <scope>NUCLEOTIDE SEQUENCE</scope>
    <source>
        <strain evidence="3">QSvi11</strain>
    </source>
</reference>
<dbReference type="SMART" id="SM00443">
    <property type="entry name" value="G_patch"/>
    <property type="match status" value="1"/>
</dbReference>
<gene>
    <name evidence="3" type="ORF">CYY_003146</name>
</gene>
<feature type="compositionally biased region" description="Basic and acidic residues" evidence="1">
    <location>
        <begin position="223"/>
        <end position="235"/>
    </location>
</feature>
<evidence type="ECO:0000256" key="1">
    <source>
        <dbReference type="SAM" id="MobiDB-lite"/>
    </source>
</evidence>
<feature type="compositionally biased region" description="Low complexity" evidence="1">
    <location>
        <begin position="236"/>
        <end position="245"/>
    </location>
</feature>
<evidence type="ECO:0000313" key="4">
    <source>
        <dbReference type="Proteomes" id="UP000695562"/>
    </source>
</evidence>
<feature type="compositionally biased region" description="Basic and acidic residues" evidence="1">
    <location>
        <begin position="246"/>
        <end position="255"/>
    </location>
</feature>
<comment type="caution">
    <text evidence="3">The sequence shown here is derived from an EMBL/GenBank/DDBJ whole genome shotgun (WGS) entry which is preliminary data.</text>
</comment>
<dbReference type="Proteomes" id="UP000695562">
    <property type="component" value="Unassembled WGS sequence"/>
</dbReference>
<evidence type="ECO:0000259" key="2">
    <source>
        <dbReference type="PROSITE" id="PS50174"/>
    </source>
</evidence>
<keyword evidence="4" id="KW-1185">Reference proteome</keyword>
<dbReference type="InterPro" id="IPR000467">
    <property type="entry name" value="G_patch_dom"/>
</dbReference>
<dbReference type="EMBL" id="AJWJ01000095">
    <property type="protein sequence ID" value="KAF2075560.1"/>
    <property type="molecule type" value="Genomic_DNA"/>
</dbReference>
<dbReference type="PANTHER" id="PTHR23149">
    <property type="entry name" value="G PATCH DOMAIN CONTAINING PROTEIN"/>
    <property type="match status" value="1"/>
</dbReference>
<proteinExistence type="predicted"/>
<dbReference type="OrthoDB" id="29523at2759"/>
<dbReference type="InterPro" id="IPR050656">
    <property type="entry name" value="PINX1"/>
</dbReference>
<protein>
    <recommendedName>
        <fullName evidence="2">G-patch domain-containing protein</fullName>
    </recommendedName>
</protein>
<feature type="domain" description="G-patch" evidence="2">
    <location>
        <begin position="10"/>
        <end position="47"/>
    </location>
</feature>
<feature type="region of interest" description="Disordered" evidence="1">
    <location>
        <begin position="137"/>
        <end position="173"/>
    </location>
</feature>
<feature type="compositionally biased region" description="Acidic residues" evidence="1">
    <location>
        <begin position="138"/>
        <end position="158"/>
    </location>
</feature>